<gene>
    <name evidence="1" type="ORF">BAU08_09455</name>
</gene>
<evidence type="ECO:0000313" key="2">
    <source>
        <dbReference type="Proteomes" id="UP000092213"/>
    </source>
</evidence>
<accession>A0A193FUV2</accession>
<name>A0A193FUV2_9BORD</name>
<evidence type="ECO:0000313" key="1">
    <source>
        <dbReference type="EMBL" id="ANN71532.1"/>
    </source>
</evidence>
<dbReference type="Proteomes" id="UP000092213">
    <property type="component" value="Chromosome"/>
</dbReference>
<proteinExistence type="predicted"/>
<organism evidence="1 2">
    <name type="scientific">Bordetella bronchialis</name>
    <dbReference type="NCBI Taxonomy" id="463025"/>
    <lineage>
        <taxon>Bacteria</taxon>
        <taxon>Pseudomonadati</taxon>
        <taxon>Pseudomonadota</taxon>
        <taxon>Betaproteobacteria</taxon>
        <taxon>Burkholderiales</taxon>
        <taxon>Alcaligenaceae</taxon>
        <taxon>Bordetella</taxon>
    </lineage>
</organism>
<protein>
    <submittedName>
        <fullName evidence="1">Uncharacterized protein</fullName>
    </submittedName>
</protein>
<sequence length="103" mass="11395">MNTRNLTHCAVPTERRIRGSYTVLIYAGGTLMSEIRVNAKLRCTKCSGDQFVQPPDAKPEDTITCAACGESFVARELIEVAAREEAKKLAIEHARAAFRDILK</sequence>
<dbReference type="AlphaFoldDB" id="A0A193FUV2"/>
<reference evidence="1 2" key="1">
    <citation type="submission" date="2016-06" db="EMBL/GenBank/DDBJ databases">
        <title>Complete genome sequences of Bordetella bronchialis and Bordetella flabilis.</title>
        <authorList>
            <person name="LiPuma J.J."/>
            <person name="Spilker T."/>
        </authorList>
    </citation>
    <scope>NUCLEOTIDE SEQUENCE [LARGE SCALE GENOMIC DNA]</scope>
    <source>
        <strain evidence="1 2">AU17976</strain>
    </source>
</reference>
<dbReference type="EMBL" id="CP016171">
    <property type="protein sequence ID" value="ANN71532.1"/>
    <property type="molecule type" value="Genomic_DNA"/>
</dbReference>
<dbReference type="STRING" id="463025.BAU08_09455"/>